<proteinExistence type="predicted"/>
<feature type="signal peptide" evidence="4">
    <location>
        <begin position="1"/>
        <end position="33"/>
    </location>
</feature>
<dbReference type="Pfam" id="PF05567">
    <property type="entry name" value="T4P_PilY1"/>
    <property type="match status" value="1"/>
</dbReference>
<feature type="domain" description="VWFA" evidence="5">
    <location>
        <begin position="84"/>
        <end position="198"/>
    </location>
</feature>
<accession>B6SE66</accession>
<keyword evidence="4" id="KW-0732">Signal</keyword>
<reference evidence="6" key="1">
    <citation type="journal article" date="2008" name="J. Bacteriol.">
        <title>Kingella kingae expresses type IV pili that mediate adherence to respiratory epithelial and synovial cells.</title>
        <authorList>
            <person name="Kehl-Fie T.E."/>
            <person name="Miller S.E."/>
            <person name="St Geme J.W.III."/>
        </authorList>
    </citation>
    <scope>NUCLEOTIDE SEQUENCE</scope>
    <source>
        <strain evidence="6">269-492</strain>
    </source>
</reference>
<evidence type="ECO:0000259" key="5">
    <source>
        <dbReference type="PROSITE" id="PS50234"/>
    </source>
</evidence>
<gene>
    <name evidence="6" type="primary">pilC1</name>
</gene>
<dbReference type="CDD" id="cd00198">
    <property type="entry name" value="vWFA"/>
    <property type="match status" value="1"/>
</dbReference>
<sequence length="1362" mass="147904">MSSMSLKYKKYNCNLKPLSLGVSLALSSFATMAADSPFAIAPQHLSSTATVKKTTVTTPYADIFKQQQSITNTTVRGMQGAKPNIMLLLDDSGSMGAQVPGSGRTRQQILQSSLSQVVAKYGNQINWGLIAFNDQSSAFNLPLGTNYSTVVNSIKRFPANGLTPTITSYIKAVDTLNKGIQYRCQKSYLVMLSDGDSNYPMYFEREAGVNARPGQMLTSYLRYPHWVYINREINKYDFWRELLTKDGKLIDRNSSKYRGMCSTAYQKSNSNVKNWCSALPQQFVYYPYSGISDPDDTTTSAYRINYMNTWSGIFAKKYTEYPLRDLTNDLDFLDSGSAYYTNTNLPSSGFGRYKKFFFNNQPILAPQTQYAGAMLSFFSEPINKIDLRIGGNDATGKSWDDSAFPTQNITTFTIGFGNGLSESGLALLRGGASNIKLKDGTVQKAYYSASDQTALQKAFDAILAQVEAENPPPSNSNPIDLPPTTNTLPISAPTAGVPNRQQSVMAETSYATSPPSATGASNSIPNMAASVFVPAGLKSSELRFYALNSKAQADTSSWLVADFSQRKALIRTSSGVRWANDANLDNTFFLLSADTQTPQRTDEWNKALLPWTTRTVEGSDDSKIKALNYPTPYRIRPIPPTDSPRSTGVDEYNMGDVLDTPIVATGKNGIAQGNRQEFLITAANDGMVYLFQSNPDVNAKNPYSLKLNYLPATMPRQTLTDTHATYYKDLAHEDYAKDSARPHLFMINGGITVRTTSAKSNRQNTFMVGALGQGGRGMYALNIGGKALDSGNAIGLNAEDSTWNTSVPLYESNPNNSTDFSSLGYTVGYPQIGRIAKYNTDGSLSDNSLKTGVYYASFLSSGFSSLNASQETALYIQDALGVDVGGGANTAATANGNTKGKLLAKVVVPGGVGGLASPTLLDVNRDGVYDFVFAGDYGGNMYRFDLRKIDLSNGTVTDGAVKKIYSGSTTQPITSAPAISMQKNGRYVVAFGTGSDMYASDYNSTAEQAVYGIYQRFNERLDPIDINNPTAAETITPLTAGNLLEQTLTTATAKMAEGTSNEKEVTVREGSTNAIESPSDKSKLAYGGWKVRLGNTTSVQDGERVVVTPTVIFGTLILSTRIYKEKPVATVNNNAWSENNWQADGWVKVREDLDQNRTESPWSGWKEISTNSTSTTSSGDICTGTVNTSTKMQERERKVNYETITTYEKVQPSENQSSGWILVLNATNGGAVKVSSGTGVDFLGKYDASNFNPNDTAHSNTYFTVGLYSSSGLPNHTLLTNDSNVHSLGSAMTRDGEARTNGEDGDLTPGGEKAKDDCFNNTDGNYVLTGNTATGIGATFSVVGRRCGKKIQIRRLSWREIF</sequence>
<keyword evidence="1" id="KW-0479">Metal-binding</keyword>
<dbReference type="InterPro" id="IPR036465">
    <property type="entry name" value="vWFA_dom_sf"/>
</dbReference>
<organism evidence="6">
    <name type="scientific">Kingella kingae</name>
    <dbReference type="NCBI Taxonomy" id="504"/>
    <lineage>
        <taxon>Bacteria</taxon>
        <taxon>Pseudomonadati</taxon>
        <taxon>Pseudomonadota</taxon>
        <taxon>Betaproteobacteria</taxon>
        <taxon>Neisseriales</taxon>
        <taxon>Neisseriaceae</taxon>
        <taxon>Kingella</taxon>
    </lineage>
</organism>
<evidence type="ECO:0000256" key="4">
    <source>
        <dbReference type="SAM" id="SignalP"/>
    </source>
</evidence>
<protein>
    <submittedName>
        <fullName evidence="6">PilC1</fullName>
    </submittedName>
</protein>
<dbReference type="SMR" id="B6SE66"/>
<feature type="compositionally biased region" description="Low complexity" evidence="3">
    <location>
        <begin position="1169"/>
        <end position="1178"/>
    </location>
</feature>
<evidence type="ECO:0000256" key="3">
    <source>
        <dbReference type="SAM" id="MobiDB-lite"/>
    </source>
</evidence>
<dbReference type="Gene3D" id="3.40.50.410">
    <property type="entry name" value="von Willebrand factor, type A domain"/>
    <property type="match status" value="1"/>
</dbReference>
<dbReference type="GO" id="GO:0046872">
    <property type="term" value="F:metal ion binding"/>
    <property type="evidence" value="ECO:0007669"/>
    <property type="project" value="UniProtKB-KW"/>
</dbReference>
<evidence type="ECO:0000256" key="1">
    <source>
        <dbReference type="ARBA" id="ARBA00022723"/>
    </source>
</evidence>
<feature type="region of interest" description="Disordered" evidence="3">
    <location>
        <begin position="1292"/>
        <end position="1315"/>
    </location>
</feature>
<evidence type="ECO:0000313" key="6">
    <source>
        <dbReference type="EMBL" id="ACF19883.1"/>
    </source>
</evidence>
<dbReference type="InterPro" id="IPR002035">
    <property type="entry name" value="VWF_A"/>
</dbReference>
<dbReference type="EMBL" id="EU828769">
    <property type="protein sequence ID" value="ACF19883.1"/>
    <property type="molecule type" value="Genomic_DNA"/>
</dbReference>
<evidence type="ECO:0000256" key="2">
    <source>
        <dbReference type="ARBA" id="ARBA00022837"/>
    </source>
</evidence>
<dbReference type="Pfam" id="PF13519">
    <property type="entry name" value="VWA_2"/>
    <property type="match status" value="1"/>
</dbReference>
<dbReference type="SUPFAM" id="SSF53300">
    <property type="entry name" value="vWA-like"/>
    <property type="match status" value="1"/>
</dbReference>
<feature type="chain" id="PRO_5002849478" evidence="4">
    <location>
        <begin position="34"/>
        <end position="1362"/>
    </location>
</feature>
<feature type="region of interest" description="Disordered" evidence="3">
    <location>
        <begin position="503"/>
        <end position="522"/>
    </location>
</feature>
<dbReference type="PROSITE" id="PS50234">
    <property type="entry name" value="VWFA"/>
    <property type="match status" value="1"/>
</dbReference>
<feature type="region of interest" description="Disordered" evidence="3">
    <location>
        <begin position="1057"/>
        <end position="1079"/>
    </location>
</feature>
<keyword evidence="2" id="KW-0106">Calcium</keyword>
<dbReference type="InterPro" id="IPR008707">
    <property type="entry name" value="B-propeller_PilY1"/>
</dbReference>
<feature type="region of interest" description="Disordered" evidence="3">
    <location>
        <begin position="1158"/>
        <end position="1185"/>
    </location>
</feature>
<name>B6SE66_KINKI</name>
<feature type="region of interest" description="Disordered" evidence="3">
    <location>
        <begin position="468"/>
        <end position="496"/>
    </location>
</feature>